<evidence type="ECO:0000313" key="2">
    <source>
        <dbReference type="EMBL" id="APH00918.1"/>
    </source>
</evidence>
<proteinExistence type="predicted"/>
<dbReference type="Proteomes" id="UP000182938">
    <property type="component" value="Chromosome"/>
</dbReference>
<dbReference type="EMBL" id="CP013290">
    <property type="protein sequence ID" value="APH00918.1"/>
    <property type="molecule type" value="Genomic_DNA"/>
</dbReference>
<dbReference type="GO" id="GO:0016758">
    <property type="term" value="F:hexosyltransferase activity"/>
    <property type="evidence" value="ECO:0007669"/>
    <property type="project" value="InterPro"/>
</dbReference>
<evidence type="ECO:0000313" key="3">
    <source>
        <dbReference type="Proteomes" id="UP000182938"/>
    </source>
</evidence>
<sequence>MKVGWYVHHHGSGHRTRAMVVGRRLATHGVAVTLLGSELDRAATRAAGLESVLLPHDAPLADGASASDADVTMRGLMHWAPLGHRGFSERMTTIARWIQVHEPDVVVVDVSCEVTVLVRLLGVPVIVVAQPGLRHDAPHHSALAAATAVLAPWPEWAHTQLWSTGTSAARVVAVGGLARSPRAAIASAGRHRTNAWDGVRRATGLILSGSEGFDRADLPMTIVGSAPHLDWQVAGGDVWVPDVRSLIARADVVVTHGGQNAVADVAAAGVAALVVPQRRPYDEQDHMAATLDAAGLATAVRPEDLDTIDWACALDTALARGGRGWVRWECAGAVDRAAALVEAVAGG</sequence>
<name>A0A1L3MF21_9MICO</name>
<dbReference type="InterPro" id="IPR007235">
    <property type="entry name" value="Glyco_trans_28_C"/>
</dbReference>
<dbReference type="RefSeq" id="WP_083546025.1">
    <property type="nucleotide sequence ID" value="NZ_CP013290.1"/>
</dbReference>
<feature type="domain" description="Glycosyl transferase family 28 C-terminal" evidence="1">
    <location>
        <begin position="242"/>
        <end position="306"/>
    </location>
</feature>
<evidence type="ECO:0000259" key="1">
    <source>
        <dbReference type="Pfam" id="PF04101"/>
    </source>
</evidence>
<dbReference type="KEGG" id="jte:ASJ30_04690"/>
<reference evidence="2 3" key="1">
    <citation type="submission" date="2015-11" db="EMBL/GenBank/DDBJ databases">
        <authorList>
            <person name="Zhang Y."/>
            <person name="Guo Z."/>
        </authorList>
    </citation>
    <scope>NUCLEOTIDE SEQUENCE [LARGE SCALE GENOMIC DNA]</scope>
    <source>
        <strain evidence="2 3">YFY001</strain>
    </source>
</reference>
<dbReference type="Pfam" id="PF04101">
    <property type="entry name" value="Glyco_tran_28_C"/>
    <property type="match status" value="1"/>
</dbReference>
<protein>
    <recommendedName>
        <fullName evidence="1">Glycosyl transferase family 28 C-terminal domain-containing protein</fullName>
    </recommendedName>
</protein>
<accession>A0A1L3MF21</accession>
<keyword evidence="3" id="KW-1185">Reference proteome</keyword>
<dbReference type="SUPFAM" id="SSF53756">
    <property type="entry name" value="UDP-Glycosyltransferase/glycogen phosphorylase"/>
    <property type="match status" value="1"/>
</dbReference>
<dbReference type="PANTHER" id="PTHR21015:SF22">
    <property type="entry name" value="GLYCOSYLTRANSFERASE"/>
    <property type="match status" value="1"/>
</dbReference>
<dbReference type="PANTHER" id="PTHR21015">
    <property type="entry name" value="UDP-N-ACETYLGLUCOSAMINE--N-ACETYLMURAMYL-(PENTAPEPTIDE) PYROPHOSPHORYL-UNDECAPRENOL N-ACETYLGLUCOSAMINE TRANSFERASE 1"/>
    <property type="match status" value="1"/>
</dbReference>
<dbReference type="AlphaFoldDB" id="A0A1L3MF21"/>
<dbReference type="Gene3D" id="3.40.50.2000">
    <property type="entry name" value="Glycogen Phosphorylase B"/>
    <property type="match status" value="2"/>
</dbReference>
<gene>
    <name evidence="2" type="ORF">ASJ30_04690</name>
</gene>
<organism evidence="2 3">
    <name type="scientific">Janibacter indicus</name>
    <dbReference type="NCBI Taxonomy" id="857417"/>
    <lineage>
        <taxon>Bacteria</taxon>
        <taxon>Bacillati</taxon>
        <taxon>Actinomycetota</taxon>
        <taxon>Actinomycetes</taxon>
        <taxon>Micrococcales</taxon>
        <taxon>Intrasporangiaceae</taxon>
        <taxon>Janibacter</taxon>
    </lineage>
</organism>